<keyword evidence="4" id="KW-1185">Reference proteome</keyword>
<dbReference type="CDD" id="cd01283">
    <property type="entry name" value="cytidine_deaminase"/>
    <property type="match status" value="1"/>
</dbReference>
<protein>
    <submittedName>
        <fullName evidence="1">Cytidine deaminase</fullName>
    </submittedName>
</protein>
<dbReference type="InterPro" id="IPR016193">
    <property type="entry name" value="Cytidine_deaminase-like"/>
</dbReference>
<dbReference type="RefSeq" id="WP_110893503.1">
    <property type="nucleotide sequence ID" value="NZ_CP054614.1"/>
</dbReference>
<dbReference type="AlphaFoldDB" id="A0A2V4VF73"/>
<evidence type="ECO:0000313" key="2">
    <source>
        <dbReference type="EMBL" id="QKS59482.1"/>
    </source>
</evidence>
<organism evidence="1 3">
    <name type="scientific">Paenibacillus barcinonensis</name>
    <dbReference type="NCBI Taxonomy" id="198119"/>
    <lineage>
        <taxon>Bacteria</taxon>
        <taxon>Bacillati</taxon>
        <taxon>Bacillota</taxon>
        <taxon>Bacilli</taxon>
        <taxon>Bacillales</taxon>
        <taxon>Paenibacillaceae</taxon>
        <taxon>Paenibacillus</taxon>
    </lineage>
</organism>
<dbReference type="SUPFAM" id="SSF53927">
    <property type="entry name" value="Cytidine deaminase-like"/>
    <property type="match status" value="1"/>
</dbReference>
<reference evidence="1 3" key="1">
    <citation type="submission" date="2018-06" db="EMBL/GenBank/DDBJ databases">
        <title>Genomic Encyclopedia of Type Strains, Phase III (KMG-III): the genomes of soil and plant-associated and newly described type strains.</title>
        <authorList>
            <person name="Whitman W."/>
        </authorList>
    </citation>
    <scope>NUCLEOTIDE SEQUENCE [LARGE SCALE GENOMIC DNA]</scope>
    <source>
        <strain evidence="1 3">CECT 7022</strain>
    </source>
</reference>
<evidence type="ECO:0000313" key="3">
    <source>
        <dbReference type="Proteomes" id="UP000247790"/>
    </source>
</evidence>
<accession>A0A2V4VF73</accession>
<dbReference type="GO" id="GO:0003824">
    <property type="term" value="F:catalytic activity"/>
    <property type="evidence" value="ECO:0007669"/>
    <property type="project" value="InterPro"/>
</dbReference>
<dbReference type="Gene3D" id="3.40.140.10">
    <property type="entry name" value="Cytidine Deaminase, domain 2"/>
    <property type="match status" value="1"/>
</dbReference>
<dbReference type="Proteomes" id="UP000509327">
    <property type="component" value="Chromosome"/>
</dbReference>
<proteinExistence type="predicted"/>
<dbReference type="NCBIfam" id="NF006155">
    <property type="entry name" value="PRK08298.1"/>
    <property type="match status" value="1"/>
</dbReference>
<dbReference type="Proteomes" id="UP000247790">
    <property type="component" value="Unassembled WGS sequence"/>
</dbReference>
<reference evidence="2 4" key="2">
    <citation type="submission" date="2020-06" db="EMBL/GenBank/DDBJ databases">
        <title>Complete genome of Paenibacillus barcinonensis KACC11450.</title>
        <authorList>
            <person name="Kim M."/>
            <person name="Park Y.-J."/>
            <person name="Shin J.-H."/>
        </authorList>
    </citation>
    <scope>NUCLEOTIDE SEQUENCE [LARGE SCALE GENOMIC DNA]</scope>
    <source>
        <strain evidence="2 4">KACC11450</strain>
    </source>
</reference>
<evidence type="ECO:0000313" key="1">
    <source>
        <dbReference type="EMBL" id="PYE52406.1"/>
    </source>
</evidence>
<dbReference type="EMBL" id="QJSW01000001">
    <property type="protein sequence ID" value="PYE52406.1"/>
    <property type="molecule type" value="Genomic_DNA"/>
</dbReference>
<name>A0A2V4VF73_PAEBA</name>
<evidence type="ECO:0000313" key="4">
    <source>
        <dbReference type="Proteomes" id="UP000509327"/>
    </source>
</evidence>
<gene>
    <name evidence="1" type="ORF">DFQ00_101342</name>
    <name evidence="2" type="ORF">HUB98_26935</name>
</gene>
<sequence length="143" mass="16040">MTSNIRSHEIEQNLFDAAAEFVKQRYPQGWGGAGAVYTDAGSLLISVAPEVINDAVHLCMETGAYLEAHKLNERVTHSLCIARDDENSAFKVLTPCGICQERLFFWGEEVKAAVYDPAGKLIFKTLNELQPDHWSKAYRNKHD</sequence>
<dbReference type="OrthoDB" id="9795347at2"/>
<dbReference type="EMBL" id="CP054614">
    <property type="protein sequence ID" value="QKS59482.1"/>
    <property type="molecule type" value="Genomic_DNA"/>
</dbReference>